<reference evidence="1" key="1">
    <citation type="submission" date="2015-01" db="EMBL/GenBank/DDBJ databases">
        <authorList>
            <person name="Durling Mikael"/>
        </authorList>
    </citation>
    <scope>NUCLEOTIDE SEQUENCE</scope>
</reference>
<dbReference type="AlphaFoldDB" id="A0A0B7K9G0"/>
<gene>
    <name evidence="1" type="ORF">BN869_000007364_1</name>
</gene>
<name>A0A0B7K9G0_BIOOC</name>
<accession>A0A0B7K9G0</accession>
<sequence>MPNPKGVPPTWTLLLDLYPVIFPPETLANPANNDLSVGHSVETHTARAKADLKLAMKKQQSIQLPARASRLPRFKSLFSALKNLAGRLEAHIDQKIKDYARSAPQTSRFPRLTLLRELSLDTESPCSEPPGISQHPDSRYNTHTAHVTTASTSTTDAPIADVTRFIQFPHDSSDLERLCGAIDTFAACLDREMDSWRDRWMVFTEPHLERIQQAYESSSLSTSLFSHLAESATCNAQHQAKLDLSSVREGQMKILLRKCQETTSEKWLPAGFTQ</sequence>
<dbReference type="EMBL" id="CDPU01000022">
    <property type="protein sequence ID" value="CEO51306.1"/>
    <property type="molecule type" value="Genomic_DNA"/>
</dbReference>
<organism evidence="1">
    <name type="scientific">Bionectria ochroleuca</name>
    <name type="common">Gliocladium roseum</name>
    <dbReference type="NCBI Taxonomy" id="29856"/>
    <lineage>
        <taxon>Eukaryota</taxon>
        <taxon>Fungi</taxon>
        <taxon>Dikarya</taxon>
        <taxon>Ascomycota</taxon>
        <taxon>Pezizomycotina</taxon>
        <taxon>Sordariomycetes</taxon>
        <taxon>Hypocreomycetidae</taxon>
        <taxon>Hypocreales</taxon>
        <taxon>Bionectriaceae</taxon>
        <taxon>Clonostachys</taxon>
    </lineage>
</organism>
<evidence type="ECO:0000313" key="1">
    <source>
        <dbReference type="EMBL" id="CEO51306.1"/>
    </source>
</evidence>
<proteinExistence type="predicted"/>
<protein>
    <submittedName>
        <fullName evidence="1">Uncharacterized protein</fullName>
    </submittedName>
</protein>